<feature type="domain" description="TROVE" evidence="7">
    <location>
        <begin position="122"/>
        <end position="456"/>
    </location>
</feature>
<dbReference type="Pfam" id="PF05731">
    <property type="entry name" value="TROVE"/>
    <property type="match status" value="1"/>
</dbReference>
<comment type="subcellular location">
    <subcellularLocation>
        <location evidence="1">Cytoplasm</location>
    </subcellularLocation>
</comment>
<evidence type="ECO:0000313" key="9">
    <source>
        <dbReference type="Proteomes" id="UP000657574"/>
    </source>
</evidence>
<evidence type="ECO:0000256" key="5">
    <source>
        <dbReference type="ARBA" id="ARBA00022884"/>
    </source>
</evidence>
<dbReference type="GO" id="GO:0003723">
    <property type="term" value="F:RNA binding"/>
    <property type="evidence" value="ECO:0007669"/>
    <property type="project" value="UniProtKB-KW"/>
</dbReference>
<dbReference type="InterPro" id="IPR037214">
    <property type="entry name" value="TROVE_dom_sf"/>
</dbReference>
<dbReference type="GO" id="GO:0005737">
    <property type="term" value="C:cytoplasm"/>
    <property type="evidence" value="ECO:0007669"/>
    <property type="project" value="UniProtKB-SubCell"/>
</dbReference>
<protein>
    <submittedName>
        <fullName evidence="8">RNA-binding protein</fullName>
    </submittedName>
</protein>
<reference evidence="8" key="2">
    <citation type="submission" date="2020-09" db="EMBL/GenBank/DDBJ databases">
        <authorList>
            <person name="Sun Q."/>
            <person name="Ohkuma M."/>
        </authorList>
    </citation>
    <scope>NUCLEOTIDE SEQUENCE</scope>
    <source>
        <strain evidence="8">JCM 3086</strain>
    </source>
</reference>
<evidence type="ECO:0000256" key="2">
    <source>
        <dbReference type="ARBA" id="ARBA00007814"/>
    </source>
</evidence>
<dbReference type="EMBL" id="BMQA01000041">
    <property type="protein sequence ID" value="GGJ51860.1"/>
    <property type="molecule type" value="Genomic_DNA"/>
</dbReference>
<dbReference type="SUPFAM" id="SSF53300">
    <property type="entry name" value="vWA-like"/>
    <property type="match status" value="1"/>
</dbReference>
<evidence type="ECO:0000256" key="1">
    <source>
        <dbReference type="ARBA" id="ARBA00004496"/>
    </source>
</evidence>
<keyword evidence="5" id="KW-0694">RNA-binding</keyword>
<dbReference type="Gene3D" id="3.40.50.410">
    <property type="entry name" value="von Willebrand factor, type A domain"/>
    <property type="match status" value="1"/>
</dbReference>
<keyword evidence="3" id="KW-0963">Cytoplasm</keyword>
<evidence type="ECO:0000256" key="4">
    <source>
        <dbReference type="ARBA" id="ARBA00022723"/>
    </source>
</evidence>
<keyword evidence="4" id="KW-0479">Metal-binding</keyword>
<sequence>MRATPVFFSVRLPVRRAPVTSFDDNPVPTSISEDAPFPFLSFLTVSVSCAPRCALMRQGDLCMTRFNRQRAKAEARTEIHAEIPGLTAGGATSPLSTHGQWFAPIGFSGGESGRTFGSLRPFLNHEDGAGFVREPRSELFLLAVANMVGQRSFYESAESRDERYARLVRRLAVADPEWTLGLLRWLRTEAQMRTASVVGAAEFVAGRRGAGVVGFSRQVVDTVLQRADEPGELLAYWIPRYGRNLPQPLKRGISDAVRRLYTARSLLKYDTGSHGFRFGDVLELTHPSPAPERPWQGELFRYALSRRRRPERAVPPAGDALLTAHHALMALPVEERYPLVTGVDGAERLAAAGMTWEALAGWLQGPLDAAVWEAVIPSMGPMALVRNLRNFDLAGVGDQAATEVARRISDPVEVRRSRQFPFRYLAAHRNAPSRRWEEALETALGHSLANVPALPGRTLVLVDRSGSMFDTPSATTQLNRADSAAIFGTALALRSERADLVQFGTDSRVIAPAPGESVLRALDRFVCLGGTNTAGAVSRHFAGHDRVVVVTDEQAHWTPQFDPLAAVPPHVPVYTWNLAGYRWGHSATGPHRHTFGGLSDASFRLISLLESGREAGWPWEVEVAAEER</sequence>
<evidence type="ECO:0000259" key="7">
    <source>
        <dbReference type="PROSITE" id="PS50988"/>
    </source>
</evidence>
<dbReference type="GO" id="GO:1990904">
    <property type="term" value="C:ribonucleoprotein complex"/>
    <property type="evidence" value="ECO:0007669"/>
    <property type="project" value="UniProtKB-KW"/>
</dbReference>
<dbReference type="InterPro" id="IPR008858">
    <property type="entry name" value="TROVE_dom"/>
</dbReference>
<reference evidence="8" key="1">
    <citation type="journal article" date="2014" name="Int. J. Syst. Evol. Microbiol.">
        <title>Complete genome sequence of Corynebacterium casei LMG S-19264T (=DSM 44701T), isolated from a smear-ripened cheese.</title>
        <authorList>
            <consortium name="US DOE Joint Genome Institute (JGI-PGF)"/>
            <person name="Walter F."/>
            <person name="Albersmeier A."/>
            <person name="Kalinowski J."/>
            <person name="Ruckert C."/>
        </authorList>
    </citation>
    <scope>NUCLEOTIDE SEQUENCE</scope>
    <source>
        <strain evidence="8">JCM 3086</strain>
    </source>
</reference>
<dbReference type="PANTHER" id="PTHR14202:SF0">
    <property type="entry name" value="RNA-BINDING PROTEIN RO60"/>
    <property type="match status" value="1"/>
</dbReference>
<keyword evidence="6" id="KW-0687">Ribonucleoprotein</keyword>
<comment type="caution">
    <text evidence="8">The sequence shown here is derived from an EMBL/GenBank/DDBJ whole genome shotgun (WGS) entry which is preliminary data.</text>
</comment>
<evidence type="ECO:0000313" key="8">
    <source>
        <dbReference type="EMBL" id="GGJ51860.1"/>
    </source>
</evidence>
<dbReference type="PROSITE" id="PS50988">
    <property type="entry name" value="TROVE"/>
    <property type="match status" value="1"/>
</dbReference>
<evidence type="ECO:0000256" key="3">
    <source>
        <dbReference type="ARBA" id="ARBA00022490"/>
    </source>
</evidence>
<dbReference type="GO" id="GO:0046872">
    <property type="term" value="F:metal ion binding"/>
    <property type="evidence" value="ECO:0007669"/>
    <property type="project" value="UniProtKB-KW"/>
</dbReference>
<dbReference type="InterPro" id="IPR036465">
    <property type="entry name" value="vWFA_dom_sf"/>
</dbReference>
<dbReference type="AlphaFoldDB" id="A0A917L9N6"/>
<comment type="similarity">
    <text evidence="2">Belongs to the Ro 60 kDa family.</text>
</comment>
<proteinExistence type="inferred from homology"/>
<dbReference type="SUPFAM" id="SSF140864">
    <property type="entry name" value="TROVE domain-like"/>
    <property type="match status" value="1"/>
</dbReference>
<gene>
    <name evidence="8" type="ORF">GCM10010121_073480</name>
</gene>
<accession>A0A917L9N6</accession>
<keyword evidence="9" id="KW-1185">Reference proteome</keyword>
<name>A0A917L9N6_9ACTN</name>
<dbReference type="CDD" id="cd00198">
    <property type="entry name" value="vWFA"/>
    <property type="match status" value="1"/>
</dbReference>
<evidence type="ECO:0000256" key="6">
    <source>
        <dbReference type="ARBA" id="ARBA00023274"/>
    </source>
</evidence>
<organism evidence="8 9">
    <name type="scientific">Streptomyces brasiliensis</name>
    <dbReference type="NCBI Taxonomy" id="1954"/>
    <lineage>
        <taxon>Bacteria</taxon>
        <taxon>Bacillati</taxon>
        <taxon>Actinomycetota</taxon>
        <taxon>Actinomycetes</taxon>
        <taxon>Kitasatosporales</taxon>
        <taxon>Streptomycetaceae</taxon>
        <taxon>Streptomyces</taxon>
    </lineage>
</organism>
<dbReference type="PANTHER" id="PTHR14202">
    <property type="entry name" value="60 KDA RIBONUCLEOPROTEIN SSA/RO"/>
    <property type="match status" value="1"/>
</dbReference>
<dbReference type="Proteomes" id="UP000657574">
    <property type="component" value="Unassembled WGS sequence"/>
</dbReference>
<dbReference type="InterPro" id="IPR040322">
    <property type="entry name" value="TROVE2"/>
</dbReference>